<sequence length="147" mass="16032">MGLHGVGNGLGRAGWRLSSPGDSTASPTRRISIYKLKKINLVIPVCISSKHSPENPNSKSMAAKETEIQLLIRARLQRFFRLVIPPLLPSPSLMSSSLPHLRSVFWTPLSTLTLRRVPSSSSVLRATACLCRDPTTMAETSARPEDG</sequence>
<dbReference type="Proteomes" id="UP001497516">
    <property type="component" value="Chromosome 6"/>
</dbReference>
<protein>
    <submittedName>
        <fullName evidence="1">Uncharacterized protein</fullName>
    </submittedName>
</protein>
<keyword evidence="2" id="KW-1185">Reference proteome</keyword>
<reference evidence="1 2" key="1">
    <citation type="submission" date="2024-04" db="EMBL/GenBank/DDBJ databases">
        <authorList>
            <person name="Fracassetti M."/>
        </authorList>
    </citation>
    <scope>NUCLEOTIDE SEQUENCE [LARGE SCALE GENOMIC DNA]</scope>
</reference>
<evidence type="ECO:0000313" key="1">
    <source>
        <dbReference type="EMBL" id="CAL1392635.1"/>
    </source>
</evidence>
<dbReference type="EMBL" id="OZ034819">
    <property type="protein sequence ID" value="CAL1392635.1"/>
    <property type="molecule type" value="Genomic_DNA"/>
</dbReference>
<proteinExistence type="predicted"/>
<dbReference type="AlphaFoldDB" id="A0AAV2F4N4"/>
<accession>A0AAV2F4N4</accession>
<evidence type="ECO:0000313" key="2">
    <source>
        <dbReference type="Proteomes" id="UP001497516"/>
    </source>
</evidence>
<gene>
    <name evidence="1" type="ORF">LTRI10_LOCUS33266</name>
</gene>
<organism evidence="1 2">
    <name type="scientific">Linum trigynum</name>
    <dbReference type="NCBI Taxonomy" id="586398"/>
    <lineage>
        <taxon>Eukaryota</taxon>
        <taxon>Viridiplantae</taxon>
        <taxon>Streptophyta</taxon>
        <taxon>Embryophyta</taxon>
        <taxon>Tracheophyta</taxon>
        <taxon>Spermatophyta</taxon>
        <taxon>Magnoliopsida</taxon>
        <taxon>eudicotyledons</taxon>
        <taxon>Gunneridae</taxon>
        <taxon>Pentapetalae</taxon>
        <taxon>rosids</taxon>
        <taxon>fabids</taxon>
        <taxon>Malpighiales</taxon>
        <taxon>Linaceae</taxon>
        <taxon>Linum</taxon>
    </lineage>
</organism>
<name>A0AAV2F4N4_9ROSI</name>